<keyword evidence="1" id="KW-1133">Transmembrane helix</keyword>
<dbReference type="Pfam" id="PF20447">
    <property type="entry name" value="DUF6704"/>
    <property type="match status" value="1"/>
</dbReference>
<dbReference type="InterPro" id="IPR046550">
    <property type="entry name" value="DUF6704"/>
</dbReference>
<keyword evidence="1" id="KW-0472">Membrane</keyword>
<protein>
    <submittedName>
        <fullName evidence="2">Unannotated protein</fullName>
    </submittedName>
</protein>
<dbReference type="AlphaFoldDB" id="A0A6J6EZ90"/>
<sequence length="71" mass="7562">MSSQTNRNNEHGQTVAAWVLTVTVIFGSTLIALGIFIANVALWQIGIVVAAVGSIVSFVLHQLGYGQKPRP</sequence>
<dbReference type="EMBL" id="CAEZTT010000108">
    <property type="protein sequence ID" value="CAB4580639.1"/>
    <property type="molecule type" value="Genomic_DNA"/>
</dbReference>
<gene>
    <name evidence="2" type="ORF">UFOPK1726_00893</name>
</gene>
<name>A0A6J6EZ90_9ZZZZ</name>
<accession>A0A6J6EZ90</accession>
<feature type="transmembrane region" description="Helical" evidence="1">
    <location>
        <begin position="43"/>
        <end position="65"/>
    </location>
</feature>
<reference evidence="2" key="1">
    <citation type="submission" date="2020-05" db="EMBL/GenBank/DDBJ databases">
        <authorList>
            <person name="Chiriac C."/>
            <person name="Salcher M."/>
            <person name="Ghai R."/>
            <person name="Kavagutti S V."/>
        </authorList>
    </citation>
    <scope>NUCLEOTIDE SEQUENCE</scope>
</reference>
<proteinExistence type="predicted"/>
<evidence type="ECO:0000313" key="2">
    <source>
        <dbReference type="EMBL" id="CAB4580639.1"/>
    </source>
</evidence>
<feature type="transmembrane region" description="Helical" evidence="1">
    <location>
        <begin position="15"/>
        <end position="37"/>
    </location>
</feature>
<organism evidence="2">
    <name type="scientific">freshwater metagenome</name>
    <dbReference type="NCBI Taxonomy" id="449393"/>
    <lineage>
        <taxon>unclassified sequences</taxon>
        <taxon>metagenomes</taxon>
        <taxon>ecological metagenomes</taxon>
    </lineage>
</organism>
<evidence type="ECO:0000256" key="1">
    <source>
        <dbReference type="SAM" id="Phobius"/>
    </source>
</evidence>
<dbReference type="NCBIfam" id="NF041681">
    <property type="entry name" value="HGxxPAAW"/>
    <property type="match status" value="1"/>
</dbReference>
<keyword evidence="1" id="KW-0812">Transmembrane</keyword>